<evidence type="ECO:0000256" key="6">
    <source>
        <dbReference type="SAM" id="Coils"/>
    </source>
</evidence>
<feature type="coiled-coil region" evidence="6">
    <location>
        <begin position="601"/>
        <end position="628"/>
    </location>
</feature>
<dbReference type="InterPro" id="IPR042094">
    <property type="entry name" value="T2SS_GspF_sf"/>
</dbReference>
<keyword evidence="3 8" id="KW-0812">Transmembrane</keyword>
<keyword evidence="2" id="KW-1003">Cell membrane</keyword>
<keyword evidence="9" id="KW-0732">Signal</keyword>
<dbReference type="CDD" id="cd00198">
    <property type="entry name" value="vWFA"/>
    <property type="match status" value="1"/>
</dbReference>
<dbReference type="PANTHER" id="PTHR35007:SF1">
    <property type="entry name" value="PILUS ASSEMBLY PROTEIN"/>
    <property type="match status" value="1"/>
</dbReference>
<dbReference type="InterPro" id="IPR018076">
    <property type="entry name" value="T2SS_GspF_dom"/>
</dbReference>
<proteinExistence type="predicted"/>
<dbReference type="InterPro" id="IPR002035">
    <property type="entry name" value="VWF_A"/>
</dbReference>
<dbReference type="Gene3D" id="1.20.81.30">
    <property type="entry name" value="Type II secretion system (T2SS), domain F"/>
    <property type="match status" value="1"/>
</dbReference>
<name>A0ABW8ASW5_9ACTN</name>
<comment type="subcellular location">
    <subcellularLocation>
        <location evidence="1">Cell membrane</location>
        <topology evidence="1">Multi-pass membrane protein</topology>
    </subcellularLocation>
</comment>
<feature type="transmembrane region" description="Helical" evidence="8">
    <location>
        <begin position="488"/>
        <end position="509"/>
    </location>
</feature>
<evidence type="ECO:0000256" key="5">
    <source>
        <dbReference type="ARBA" id="ARBA00023136"/>
    </source>
</evidence>
<feature type="region of interest" description="Disordered" evidence="7">
    <location>
        <begin position="24"/>
        <end position="46"/>
    </location>
</feature>
<protein>
    <submittedName>
        <fullName evidence="11">Type II secretion system F family protein</fullName>
    </submittedName>
</protein>
<dbReference type="Pfam" id="PF13519">
    <property type="entry name" value="VWA_2"/>
    <property type="match status" value="1"/>
</dbReference>
<keyword evidence="6" id="KW-0175">Coiled coil</keyword>
<dbReference type="SMART" id="SM00327">
    <property type="entry name" value="VWA"/>
    <property type="match status" value="1"/>
</dbReference>
<evidence type="ECO:0000256" key="4">
    <source>
        <dbReference type="ARBA" id="ARBA00022989"/>
    </source>
</evidence>
<dbReference type="RefSeq" id="WP_398284063.1">
    <property type="nucleotide sequence ID" value="NZ_JBITLV010000007.1"/>
</dbReference>
<dbReference type="Gene3D" id="3.40.50.410">
    <property type="entry name" value="von Willebrand factor, type A domain"/>
    <property type="match status" value="1"/>
</dbReference>
<evidence type="ECO:0000256" key="2">
    <source>
        <dbReference type="ARBA" id="ARBA00022475"/>
    </source>
</evidence>
<keyword evidence="12" id="KW-1185">Reference proteome</keyword>
<feature type="transmembrane region" description="Helical" evidence="8">
    <location>
        <begin position="622"/>
        <end position="650"/>
    </location>
</feature>
<feature type="transmembrane region" description="Helical" evidence="8">
    <location>
        <begin position="356"/>
        <end position="379"/>
    </location>
</feature>
<dbReference type="InterPro" id="IPR036465">
    <property type="entry name" value="vWFA_dom_sf"/>
</dbReference>
<evidence type="ECO:0000313" key="12">
    <source>
        <dbReference type="Proteomes" id="UP001612915"/>
    </source>
</evidence>
<feature type="domain" description="VWFA" evidence="10">
    <location>
        <begin position="103"/>
        <end position="281"/>
    </location>
</feature>
<evidence type="ECO:0000256" key="7">
    <source>
        <dbReference type="SAM" id="MobiDB-lite"/>
    </source>
</evidence>
<dbReference type="PANTHER" id="PTHR35007">
    <property type="entry name" value="INTEGRAL MEMBRANE PROTEIN-RELATED"/>
    <property type="match status" value="1"/>
</dbReference>
<evidence type="ECO:0000259" key="10">
    <source>
        <dbReference type="PROSITE" id="PS50234"/>
    </source>
</evidence>
<dbReference type="Proteomes" id="UP001612915">
    <property type="component" value="Unassembled WGS sequence"/>
</dbReference>
<dbReference type="EMBL" id="JBITLV010000007">
    <property type="protein sequence ID" value="MFI7589475.1"/>
    <property type="molecule type" value="Genomic_DNA"/>
</dbReference>
<evidence type="ECO:0000256" key="9">
    <source>
        <dbReference type="SAM" id="SignalP"/>
    </source>
</evidence>
<dbReference type="PROSITE" id="PS50234">
    <property type="entry name" value="VWFA"/>
    <property type="match status" value="1"/>
</dbReference>
<accession>A0ABW8ASW5</accession>
<comment type="caution">
    <text evidence="11">The sequence shown here is derived from an EMBL/GenBank/DDBJ whole genome shotgun (WGS) entry which is preliminary data.</text>
</comment>
<feature type="transmembrane region" description="Helical" evidence="8">
    <location>
        <begin position="662"/>
        <end position="682"/>
    </location>
</feature>
<dbReference type="SUPFAM" id="SSF53300">
    <property type="entry name" value="vWA-like"/>
    <property type="match status" value="1"/>
</dbReference>
<evidence type="ECO:0000256" key="1">
    <source>
        <dbReference type="ARBA" id="ARBA00004651"/>
    </source>
</evidence>
<sequence>MSGRRGWAALAAVLIVGGTAGAASGASTAPTSPSPSASSGTTSAPAGQFGKVVPVGTSLKIGFSAVSVDPLDLDTASVRLKAEKAGTSVERKPTATASGGGLTVVLALDTSLSMKEGLTGGGGTRFQAAQAAARNFLGNLPDTVKVGLVTFGYPAKAVVRPTTNHQVVRKKIDSLNPKGDTALFGAVSVASKLVPRQDQGMVVMVTDGDNSLGDRQLTPTEVQQENKQRKQATKIIAGGLFFRGLIIGSETATDLRDIAPGKVLDDGNDVSDSLATLFAQATQVLDRSTVLTVDGLDDAYLQGLVTITVTVRTTGGDDVTTSTSLTLVKPAPATTSNISGALPVVVETGSPIGTPVLLGALGALFVALSVILASVTGVFSGGDAKAAAMAERLSFYTVRGARPVRIGPGREGRDNQSGGRLSDNKLTRGAVAAIDRLARQRQLDHALDARLEAAGLPIRTAEWMLLHVGAAVGFGLLLLIAARGMWLGAVLGLLIGFGGPWLFLSLLTARRASKFLGQLPDTLQLLAGSLAAGYSLPQAMDAVLREAQAPISTEFNRALVETRLGMPPEDALEGIATRTGSRDFSWIVMAIRIQREVGGNLAELLSTVAQTLRERERLRRQVVALSAEGRLSGFILGALPIVFALFLIFFKPDYIAPLLSTLLGWIMLGVGTLLLIVGGIWMSRVVKVEV</sequence>
<reference evidence="11 12" key="1">
    <citation type="submission" date="2024-10" db="EMBL/GenBank/DDBJ databases">
        <title>The Natural Products Discovery Center: Release of the First 8490 Sequenced Strains for Exploring Actinobacteria Biosynthetic Diversity.</title>
        <authorList>
            <person name="Kalkreuter E."/>
            <person name="Kautsar S.A."/>
            <person name="Yang D."/>
            <person name="Bader C.D."/>
            <person name="Teijaro C.N."/>
            <person name="Fluegel L."/>
            <person name="Davis C.M."/>
            <person name="Simpson J.R."/>
            <person name="Lauterbach L."/>
            <person name="Steele A.D."/>
            <person name="Gui C."/>
            <person name="Meng S."/>
            <person name="Li G."/>
            <person name="Viehrig K."/>
            <person name="Ye F."/>
            <person name="Su P."/>
            <person name="Kiefer A.F."/>
            <person name="Nichols A."/>
            <person name="Cepeda A.J."/>
            <person name="Yan W."/>
            <person name="Fan B."/>
            <person name="Jiang Y."/>
            <person name="Adhikari A."/>
            <person name="Zheng C.-J."/>
            <person name="Schuster L."/>
            <person name="Cowan T.M."/>
            <person name="Smanski M.J."/>
            <person name="Chevrette M.G."/>
            <person name="De Carvalho L.P.S."/>
            <person name="Shen B."/>
        </authorList>
    </citation>
    <scope>NUCLEOTIDE SEQUENCE [LARGE SCALE GENOMIC DNA]</scope>
    <source>
        <strain evidence="11 12">NPDC049639</strain>
    </source>
</reference>
<organism evidence="11 12">
    <name type="scientific">Spongisporangium articulatum</name>
    <dbReference type="NCBI Taxonomy" id="3362603"/>
    <lineage>
        <taxon>Bacteria</taxon>
        <taxon>Bacillati</taxon>
        <taxon>Actinomycetota</taxon>
        <taxon>Actinomycetes</taxon>
        <taxon>Kineosporiales</taxon>
        <taxon>Kineosporiaceae</taxon>
        <taxon>Spongisporangium</taxon>
    </lineage>
</organism>
<feature type="transmembrane region" description="Helical" evidence="8">
    <location>
        <begin position="463"/>
        <end position="482"/>
    </location>
</feature>
<gene>
    <name evidence="11" type="ORF">ACIB24_20615</name>
</gene>
<keyword evidence="4 8" id="KW-1133">Transmembrane helix</keyword>
<feature type="signal peptide" evidence="9">
    <location>
        <begin position="1"/>
        <end position="22"/>
    </location>
</feature>
<keyword evidence="5 8" id="KW-0472">Membrane</keyword>
<evidence type="ECO:0000256" key="3">
    <source>
        <dbReference type="ARBA" id="ARBA00022692"/>
    </source>
</evidence>
<evidence type="ECO:0000313" key="11">
    <source>
        <dbReference type="EMBL" id="MFI7589475.1"/>
    </source>
</evidence>
<feature type="chain" id="PRO_5047188819" evidence="9">
    <location>
        <begin position="23"/>
        <end position="690"/>
    </location>
</feature>
<evidence type="ECO:0000256" key="8">
    <source>
        <dbReference type="SAM" id="Phobius"/>
    </source>
</evidence>
<dbReference type="Pfam" id="PF00482">
    <property type="entry name" value="T2SSF"/>
    <property type="match status" value="1"/>
</dbReference>